<dbReference type="EMBL" id="CAEZTF010000020">
    <property type="protein sequence ID" value="CAB4555692.1"/>
    <property type="molecule type" value="Genomic_DNA"/>
</dbReference>
<name>A0A6J6CW40_9ZZZZ</name>
<evidence type="ECO:0000256" key="1">
    <source>
        <dbReference type="SAM" id="Phobius"/>
    </source>
</evidence>
<keyword evidence="1" id="KW-1133">Transmembrane helix</keyword>
<keyword evidence="1" id="KW-0812">Transmembrane</keyword>
<reference evidence="2" key="1">
    <citation type="submission" date="2020-05" db="EMBL/GenBank/DDBJ databases">
        <authorList>
            <person name="Chiriac C."/>
            <person name="Salcher M."/>
            <person name="Ghai R."/>
            <person name="Kavagutti S V."/>
        </authorList>
    </citation>
    <scope>NUCLEOTIDE SEQUENCE</scope>
</reference>
<organism evidence="2">
    <name type="scientific">freshwater metagenome</name>
    <dbReference type="NCBI Taxonomy" id="449393"/>
    <lineage>
        <taxon>unclassified sequences</taxon>
        <taxon>metagenomes</taxon>
        <taxon>ecological metagenomes</taxon>
    </lineage>
</organism>
<sequence length="187" mass="20395">MSEDSAAKHRAKQTVINLALSLIATLGIVLVTVLIVPRDDSNRIKPVDYMAAASTAEASSKLNLVAPVLPDGWWANQARWNGTAADGVKTWKVGFVGPKNQYVGMTQGFGVNPTWVALQTVGYVPNSESKAKNQNWTKWKPGQGTDGDPQLWTYEKDGVLVTMRSTASDEELDLFAALIEAEMEQMK</sequence>
<dbReference type="InterPro" id="IPR025339">
    <property type="entry name" value="DUF4245"/>
</dbReference>
<dbReference type="AlphaFoldDB" id="A0A6J6CW40"/>
<evidence type="ECO:0000313" key="2">
    <source>
        <dbReference type="EMBL" id="CAB4555692.1"/>
    </source>
</evidence>
<accession>A0A6J6CW40</accession>
<proteinExistence type="predicted"/>
<protein>
    <submittedName>
        <fullName evidence="2">Unannotated protein</fullName>
    </submittedName>
</protein>
<gene>
    <name evidence="2" type="ORF">UFOPK1618_00197</name>
</gene>
<keyword evidence="1" id="KW-0472">Membrane</keyword>
<dbReference type="Pfam" id="PF14030">
    <property type="entry name" value="DUF4245"/>
    <property type="match status" value="1"/>
</dbReference>
<feature type="transmembrane region" description="Helical" evidence="1">
    <location>
        <begin position="15"/>
        <end position="36"/>
    </location>
</feature>